<evidence type="ECO:0000256" key="1">
    <source>
        <dbReference type="SAM" id="MobiDB-lite"/>
    </source>
</evidence>
<feature type="transmembrane region" description="Helical" evidence="2">
    <location>
        <begin position="28"/>
        <end position="50"/>
    </location>
</feature>
<dbReference type="EMBL" id="JAAOAM010000186">
    <property type="protein sequence ID" value="KAF5541106.1"/>
    <property type="molecule type" value="Genomic_DNA"/>
</dbReference>
<keyword evidence="4" id="KW-1185">Reference proteome</keyword>
<keyword evidence="2" id="KW-0812">Transmembrane</keyword>
<feature type="transmembrane region" description="Helical" evidence="2">
    <location>
        <begin position="411"/>
        <end position="431"/>
    </location>
</feature>
<proteinExistence type="predicted"/>
<feature type="region of interest" description="Disordered" evidence="1">
    <location>
        <begin position="245"/>
        <end position="277"/>
    </location>
</feature>
<comment type="caution">
    <text evidence="3">The sequence shown here is derived from an EMBL/GenBank/DDBJ whole genome shotgun (WGS) entry which is preliminary data.</text>
</comment>
<feature type="transmembrane region" description="Helical" evidence="2">
    <location>
        <begin position="98"/>
        <end position="123"/>
    </location>
</feature>
<feature type="compositionally biased region" description="Polar residues" evidence="1">
    <location>
        <begin position="506"/>
        <end position="521"/>
    </location>
</feature>
<feature type="transmembrane region" description="Helical" evidence="2">
    <location>
        <begin position="572"/>
        <end position="593"/>
    </location>
</feature>
<feature type="transmembrane region" description="Helical" evidence="2">
    <location>
        <begin position="443"/>
        <end position="461"/>
    </location>
</feature>
<dbReference type="AlphaFoldDB" id="A0A8H5IQT2"/>
<keyword evidence="2" id="KW-0472">Membrane</keyword>
<evidence type="ECO:0000256" key="2">
    <source>
        <dbReference type="SAM" id="Phobius"/>
    </source>
</evidence>
<dbReference type="Proteomes" id="UP000522262">
    <property type="component" value="Unassembled WGS sequence"/>
</dbReference>
<reference evidence="3 4" key="1">
    <citation type="submission" date="2020-05" db="EMBL/GenBank/DDBJ databases">
        <title>Identification and distribution of gene clusters putatively required for synthesis of sphingolipid metabolism inhibitors in phylogenetically diverse species of the filamentous fungus Fusarium.</title>
        <authorList>
            <person name="Kim H.-S."/>
            <person name="Busman M."/>
            <person name="Brown D.W."/>
            <person name="Divon H."/>
            <person name="Uhlig S."/>
            <person name="Proctor R.H."/>
        </authorList>
    </citation>
    <scope>NUCLEOTIDE SEQUENCE [LARGE SCALE GENOMIC DNA]</scope>
    <source>
        <strain evidence="3 4">NRRL 53147</strain>
    </source>
</reference>
<feature type="region of interest" description="Disordered" evidence="1">
    <location>
        <begin position="506"/>
        <end position="525"/>
    </location>
</feature>
<feature type="transmembrane region" description="Helical" evidence="2">
    <location>
        <begin position="216"/>
        <end position="234"/>
    </location>
</feature>
<gene>
    <name evidence="3" type="ORF">FMEXI_8127</name>
</gene>
<feature type="transmembrane region" description="Helical" evidence="2">
    <location>
        <begin position="599"/>
        <end position="620"/>
    </location>
</feature>
<feature type="transmembrane region" description="Helical" evidence="2">
    <location>
        <begin position="129"/>
        <end position="153"/>
    </location>
</feature>
<dbReference type="InterPro" id="IPR053018">
    <property type="entry name" value="Elsinochrome_Biosynth-Asso"/>
</dbReference>
<evidence type="ECO:0000313" key="4">
    <source>
        <dbReference type="Proteomes" id="UP000522262"/>
    </source>
</evidence>
<evidence type="ECO:0000313" key="3">
    <source>
        <dbReference type="EMBL" id="KAF5541106.1"/>
    </source>
</evidence>
<sequence>MDCSPERLGSLVSDEEVEFDADIAGPGVLAAFLITSLIALATLILAFLTISVPARLLNSEDAVIAAGVRRAYRRLRAKLPKTKRTKVVQSRSERTHAFMAFMVAISDQILVSQASILIAALIIHDEITIYSSNIVIALGCLASTVHLGSFPFYIDRIKDHSTAKLIRVLAMVAGSGMLVFLLIIQLSYTWDMETHVYFICALRDYRMSEEMGGADVINLLMRMFVPLAVLYGTYEIIQLLYRDQPVEDNPNEPGSRDEPPDGRQNRSHLDDQGLPENGDIELQNLARLEEQGNLENHRDPSDIEVESQAIVSIMQLISVSSMDMTTDNETDYQHRRSILLKPRGAKIQFRKLLNEIKESKREQLLNRWLKLKALTILTSRIVSTRKLRLLVRLTAETWAFHQCRGSFAWRLFWLWSGNVYGIVTIFTSRAVTTGMSGNPNKMGFGQVVPLTLLALPIFAAMEGHAGNSHLSLYSWGYSLTLKADYKQKLKSIEKAHADQAILETRVTGNTRSQSGGQSPAQRQDMPAERDIASIQTVQEILKKRSEDIGYPELYTWVTGGDLTSTLSLQMGVAIHAAVMFAIATLLGFSMAYGVANINITLIVLLFLLAARRLIGLWLVVQDLRSCPMILDHLGCSNHLCQEQLGSHGERVAIGQATGDAGEDVEEEERQEA</sequence>
<dbReference type="PANTHER" id="PTHR37577">
    <property type="entry name" value="INTEGRAL MEMBRANE PROTEIN"/>
    <property type="match status" value="1"/>
</dbReference>
<organism evidence="3 4">
    <name type="scientific">Fusarium mexicanum</name>
    <dbReference type="NCBI Taxonomy" id="751941"/>
    <lineage>
        <taxon>Eukaryota</taxon>
        <taxon>Fungi</taxon>
        <taxon>Dikarya</taxon>
        <taxon>Ascomycota</taxon>
        <taxon>Pezizomycotina</taxon>
        <taxon>Sordariomycetes</taxon>
        <taxon>Hypocreomycetidae</taxon>
        <taxon>Hypocreales</taxon>
        <taxon>Nectriaceae</taxon>
        <taxon>Fusarium</taxon>
        <taxon>Fusarium fujikuroi species complex</taxon>
    </lineage>
</organism>
<dbReference type="PANTHER" id="PTHR37577:SF1">
    <property type="entry name" value="INTEGRAL MEMBRANE PROTEIN"/>
    <property type="match status" value="1"/>
</dbReference>
<name>A0A8H5IQT2_9HYPO</name>
<accession>A0A8H5IQT2</accession>
<feature type="compositionally biased region" description="Basic and acidic residues" evidence="1">
    <location>
        <begin position="254"/>
        <end position="271"/>
    </location>
</feature>
<feature type="transmembrane region" description="Helical" evidence="2">
    <location>
        <begin position="165"/>
        <end position="188"/>
    </location>
</feature>
<protein>
    <submittedName>
        <fullName evidence="3">Uncharacterized protein</fullName>
    </submittedName>
</protein>
<keyword evidence="2" id="KW-1133">Transmembrane helix</keyword>